<dbReference type="InterPro" id="IPR022357">
    <property type="entry name" value="MIP_CS"/>
</dbReference>
<organism evidence="7">
    <name type="scientific">hydrothermal vent metagenome</name>
    <dbReference type="NCBI Taxonomy" id="652676"/>
    <lineage>
        <taxon>unclassified sequences</taxon>
        <taxon>metagenomes</taxon>
        <taxon>ecological metagenomes</taxon>
    </lineage>
</organism>
<evidence type="ECO:0000256" key="1">
    <source>
        <dbReference type="ARBA" id="ARBA00004141"/>
    </source>
</evidence>
<evidence type="ECO:0000256" key="4">
    <source>
        <dbReference type="ARBA" id="ARBA00022989"/>
    </source>
</evidence>
<dbReference type="PROSITE" id="PS00221">
    <property type="entry name" value="MIP"/>
    <property type="match status" value="1"/>
</dbReference>
<name>A0A3B0SU38_9ZZZZ</name>
<dbReference type="AlphaFoldDB" id="A0A3B0SU38"/>
<dbReference type="PRINTS" id="PR00783">
    <property type="entry name" value="MINTRINSICP"/>
</dbReference>
<proteinExistence type="predicted"/>
<keyword evidence="3 6" id="KW-0812">Transmembrane</keyword>
<dbReference type="InterPro" id="IPR034294">
    <property type="entry name" value="Aquaporin_transptr"/>
</dbReference>
<evidence type="ECO:0000256" key="3">
    <source>
        <dbReference type="ARBA" id="ARBA00022692"/>
    </source>
</evidence>
<evidence type="ECO:0000256" key="5">
    <source>
        <dbReference type="ARBA" id="ARBA00023136"/>
    </source>
</evidence>
<feature type="transmembrane region" description="Helical" evidence="6">
    <location>
        <begin position="44"/>
        <end position="65"/>
    </location>
</feature>
<keyword evidence="5 6" id="KW-0472">Membrane</keyword>
<dbReference type="Pfam" id="PF00230">
    <property type="entry name" value="MIP"/>
    <property type="match status" value="1"/>
</dbReference>
<dbReference type="PANTHER" id="PTHR45724:SF13">
    <property type="entry name" value="AQUAPORIN NIP1-1-RELATED"/>
    <property type="match status" value="1"/>
</dbReference>
<dbReference type="GO" id="GO:0016020">
    <property type="term" value="C:membrane"/>
    <property type="evidence" value="ECO:0007669"/>
    <property type="project" value="UniProtKB-SubCell"/>
</dbReference>
<dbReference type="InterPro" id="IPR000425">
    <property type="entry name" value="MIP"/>
</dbReference>
<dbReference type="PANTHER" id="PTHR45724">
    <property type="entry name" value="AQUAPORIN NIP2-1"/>
    <property type="match status" value="1"/>
</dbReference>
<feature type="transmembrane region" description="Helical" evidence="6">
    <location>
        <begin position="12"/>
        <end position="32"/>
    </location>
</feature>
<dbReference type="InterPro" id="IPR023271">
    <property type="entry name" value="Aquaporin-like"/>
</dbReference>
<feature type="transmembrane region" description="Helical" evidence="6">
    <location>
        <begin position="135"/>
        <end position="153"/>
    </location>
</feature>
<comment type="subcellular location">
    <subcellularLocation>
        <location evidence="1">Membrane</location>
        <topology evidence="1">Multi-pass membrane protein</topology>
    </subcellularLocation>
</comment>
<feature type="transmembrane region" description="Helical" evidence="6">
    <location>
        <begin position="165"/>
        <end position="186"/>
    </location>
</feature>
<keyword evidence="2" id="KW-0813">Transport</keyword>
<evidence type="ECO:0000256" key="2">
    <source>
        <dbReference type="ARBA" id="ARBA00022448"/>
    </source>
</evidence>
<keyword evidence="4 6" id="KW-1133">Transmembrane helix</keyword>
<dbReference type="EMBL" id="UOEI01000669">
    <property type="protein sequence ID" value="VAW09028.1"/>
    <property type="molecule type" value="Genomic_DNA"/>
</dbReference>
<sequence length="235" mass="24296">MPVYAKKLVAELVGTFVLVTFGGFAIFAANFGNATADGAPIPQGTPVLIIAFGFGLGLMVALYAFGEVSGGHFNPAVSLAMLIDRRLDASSFIMYVIAQVTGAVLASLVLLSAFSKAFVASTATIPNAILGVSDMDAFLLELMFTAFFVAVILKVTASEQFGATAFLAISLTLLIIHVVLVPLTGTSVNPARTLGPALVGGESTSLWVYMVAPMVGSFIGWAVYKLVTSGEGGES</sequence>
<dbReference type="GO" id="GO:0015267">
    <property type="term" value="F:channel activity"/>
    <property type="evidence" value="ECO:0007669"/>
    <property type="project" value="InterPro"/>
</dbReference>
<evidence type="ECO:0000256" key="6">
    <source>
        <dbReference type="SAM" id="Phobius"/>
    </source>
</evidence>
<dbReference type="SUPFAM" id="SSF81338">
    <property type="entry name" value="Aquaporin-like"/>
    <property type="match status" value="1"/>
</dbReference>
<reference evidence="7" key="1">
    <citation type="submission" date="2018-06" db="EMBL/GenBank/DDBJ databases">
        <authorList>
            <person name="Zhirakovskaya E."/>
        </authorList>
    </citation>
    <scope>NUCLEOTIDE SEQUENCE</scope>
</reference>
<feature type="transmembrane region" description="Helical" evidence="6">
    <location>
        <begin position="206"/>
        <end position="227"/>
    </location>
</feature>
<dbReference type="Gene3D" id="1.20.1080.10">
    <property type="entry name" value="Glycerol uptake facilitator protein"/>
    <property type="match status" value="1"/>
</dbReference>
<protein>
    <submittedName>
        <fullName evidence="7">Aquaporin Z</fullName>
    </submittedName>
</protein>
<gene>
    <name evidence="7" type="ORF">MNBD_ACTINO01-2353</name>
</gene>
<accession>A0A3B0SU38</accession>
<feature type="transmembrane region" description="Helical" evidence="6">
    <location>
        <begin position="92"/>
        <end position="115"/>
    </location>
</feature>
<evidence type="ECO:0000313" key="7">
    <source>
        <dbReference type="EMBL" id="VAW09028.1"/>
    </source>
</evidence>